<proteinExistence type="predicted"/>
<dbReference type="Proteomes" id="UP001362999">
    <property type="component" value="Unassembled WGS sequence"/>
</dbReference>
<name>A0AAW0BPZ0_9AGAR</name>
<comment type="caution">
    <text evidence="1">The sequence shown here is derived from an EMBL/GenBank/DDBJ whole genome shotgun (WGS) entry which is preliminary data.</text>
</comment>
<evidence type="ECO:0000313" key="1">
    <source>
        <dbReference type="EMBL" id="KAK7028787.1"/>
    </source>
</evidence>
<keyword evidence="2" id="KW-1185">Reference proteome</keyword>
<dbReference type="EMBL" id="JAWWNJ010000028">
    <property type="protein sequence ID" value="KAK7028787.1"/>
    <property type="molecule type" value="Genomic_DNA"/>
</dbReference>
<evidence type="ECO:0000313" key="2">
    <source>
        <dbReference type="Proteomes" id="UP001362999"/>
    </source>
</evidence>
<accession>A0AAW0BPZ0</accession>
<sequence length="200" mass="21455">MGSVNAERLAEFSIIPRIAVFASSRCIPCSSSIQASIRLGSNISTLPVLHSILLTEVGEDEGDFVEAGTKLCTTGFAPNVTQIATSKGSVAPLPGSIDIPNFQTSRHAVAAVGLAFEWTSATSSLLLQITDLPHLFDSTDQLHSVLLYRLDRTDTQASQVYDVTCPQFSISFLALTMNVDTGIRRYLCSLGQMRGAESID</sequence>
<reference evidence="1 2" key="1">
    <citation type="journal article" date="2024" name="J Genomics">
        <title>Draft genome sequencing and assembly of Favolaschia claudopus CIRM-BRFM 2984 isolated from oak limbs.</title>
        <authorList>
            <person name="Navarro D."/>
            <person name="Drula E."/>
            <person name="Chaduli D."/>
            <person name="Cazenave R."/>
            <person name="Ahrendt S."/>
            <person name="Wang J."/>
            <person name="Lipzen A."/>
            <person name="Daum C."/>
            <person name="Barry K."/>
            <person name="Grigoriev I.V."/>
            <person name="Favel A."/>
            <person name="Rosso M.N."/>
            <person name="Martin F."/>
        </authorList>
    </citation>
    <scope>NUCLEOTIDE SEQUENCE [LARGE SCALE GENOMIC DNA]</scope>
    <source>
        <strain evidence="1 2">CIRM-BRFM 2984</strain>
    </source>
</reference>
<organism evidence="1 2">
    <name type="scientific">Favolaschia claudopus</name>
    <dbReference type="NCBI Taxonomy" id="2862362"/>
    <lineage>
        <taxon>Eukaryota</taxon>
        <taxon>Fungi</taxon>
        <taxon>Dikarya</taxon>
        <taxon>Basidiomycota</taxon>
        <taxon>Agaricomycotina</taxon>
        <taxon>Agaricomycetes</taxon>
        <taxon>Agaricomycetidae</taxon>
        <taxon>Agaricales</taxon>
        <taxon>Marasmiineae</taxon>
        <taxon>Mycenaceae</taxon>
        <taxon>Favolaschia</taxon>
    </lineage>
</organism>
<dbReference type="AlphaFoldDB" id="A0AAW0BPZ0"/>
<gene>
    <name evidence="1" type="ORF">R3P38DRAFT_2776465</name>
</gene>
<protein>
    <submittedName>
        <fullName evidence="1">Uncharacterized protein</fullName>
    </submittedName>
</protein>